<reference evidence="7" key="1">
    <citation type="submission" date="2020-06" db="EMBL/GenBank/DDBJ databases">
        <authorList>
            <person name="Li T."/>
            <person name="Hu X."/>
            <person name="Zhang T."/>
            <person name="Song X."/>
            <person name="Zhang H."/>
            <person name="Dai N."/>
            <person name="Sheng W."/>
            <person name="Hou X."/>
            <person name="Wei L."/>
        </authorList>
    </citation>
    <scope>NUCLEOTIDE SEQUENCE</scope>
    <source>
        <strain evidence="7">G02</strain>
        <tissue evidence="7">Leaf</tissue>
    </source>
</reference>
<comment type="function">
    <text evidence="6">Invertase that cleaves sucrose into glucose and fructose.</text>
</comment>
<name>A0AAW2QDD9_SESRA</name>
<comment type="similarity">
    <text evidence="2 6">Belongs to the glycosyl hydrolase 100 family.</text>
</comment>
<dbReference type="PANTHER" id="PTHR31916:SF15">
    <property type="entry name" value="ALKALINE_NEUTRAL INVERTASE D-RELATED"/>
    <property type="match status" value="1"/>
</dbReference>
<dbReference type="PANTHER" id="PTHR31916">
    <property type="match status" value="1"/>
</dbReference>
<evidence type="ECO:0000256" key="6">
    <source>
        <dbReference type="RuleBase" id="RU367047"/>
    </source>
</evidence>
<evidence type="ECO:0000256" key="4">
    <source>
        <dbReference type="ARBA" id="ARBA00023277"/>
    </source>
</evidence>
<dbReference type="GO" id="GO:0033926">
    <property type="term" value="F:endo-alpha-N-acetylgalactosaminidase activity"/>
    <property type="evidence" value="ECO:0007669"/>
    <property type="project" value="UniProtKB-UniRule"/>
</dbReference>
<comment type="caution">
    <text evidence="7">The sequence shown here is derived from an EMBL/GenBank/DDBJ whole genome shotgun (WGS) entry which is preliminary data.</text>
</comment>
<protein>
    <recommendedName>
        <fullName evidence="6">Alkaline/neutral invertase</fullName>
        <ecNumber evidence="6">3.2.1.26</ecNumber>
    </recommendedName>
</protein>
<dbReference type="InterPro" id="IPR024746">
    <property type="entry name" value="Glyco_hydro_100"/>
</dbReference>
<dbReference type="EMBL" id="JACGWJ010000015">
    <property type="protein sequence ID" value="KAL0365803.1"/>
    <property type="molecule type" value="Genomic_DNA"/>
</dbReference>
<keyword evidence="3 6" id="KW-0378">Hydrolase</keyword>
<proteinExistence type="inferred from homology"/>
<gene>
    <name evidence="7" type="ORF">Sradi_3470400</name>
</gene>
<comment type="catalytic activity">
    <reaction evidence="1 6">
        <text>Hydrolysis of terminal non-reducing beta-D-fructofuranoside residues in beta-D-fructofuranosides.</text>
        <dbReference type="EC" id="3.2.1.26"/>
    </reaction>
</comment>
<sequence length="459" mass="52851">MDDHDLSKLLDKPPLKMEGKRSFDERSLSELTTSLHRVGDAWEALRRSLVCFRAQPVGTIAAYDHASEEVLNYDQTFQLQGWEKRIDRFKLGEGVMPASFKVLHNPVRKMETIIADFGESAIGRVAPVDSGFWWIILLRAYTKSTGDQSLAETAECQKGMNLFLPCASQKDLTHFQHCYVLMGIYGYPIEIQALFFMALRSALLMLKPDQEGKEFIERIVKRFAALSYHMRSYFWLDFQRLNDIYRYKTEEYSHTAVNKFNVIPDSIPDWVFDFMPTRGGYFIGNVSPARMDYIWFALGNCIAILSSLATPEQASAIMDLIEARWEELVGEMPLKICYPAIESHDWRIVTGCDPKNIRWSYHNGGSWPAACIKTGRIQIARRAIDLAESRLLKDSWPEYYDGKLGRYIGKQARKYQTWSIAGYLVAKMMLEDPSNLGMISIEEDKQMKHVIRRSSSWTC</sequence>
<evidence type="ECO:0000256" key="3">
    <source>
        <dbReference type="ARBA" id="ARBA00022801"/>
    </source>
</evidence>
<reference evidence="7" key="2">
    <citation type="journal article" date="2024" name="Plant">
        <title>Genomic evolution and insights into agronomic trait innovations of Sesamum species.</title>
        <authorList>
            <person name="Miao H."/>
            <person name="Wang L."/>
            <person name="Qu L."/>
            <person name="Liu H."/>
            <person name="Sun Y."/>
            <person name="Le M."/>
            <person name="Wang Q."/>
            <person name="Wei S."/>
            <person name="Zheng Y."/>
            <person name="Lin W."/>
            <person name="Duan Y."/>
            <person name="Cao H."/>
            <person name="Xiong S."/>
            <person name="Wang X."/>
            <person name="Wei L."/>
            <person name="Li C."/>
            <person name="Ma Q."/>
            <person name="Ju M."/>
            <person name="Zhao R."/>
            <person name="Li G."/>
            <person name="Mu C."/>
            <person name="Tian Q."/>
            <person name="Mei H."/>
            <person name="Zhang T."/>
            <person name="Gao T."/>
            <person name="Zhang H."/>
        </authorList>
    </citation>
    <scope>NUCLEOTIDE SEQUENCE</scope>
    <source>
        <strain evidence="7">G02</strain>
    </source>
</reference>
<dbReference type="GO" id="GO:0005987">
    <property type="term" value="P:sucrose catabolic process"/>
    <property type="evidence" value="ECO:0007669"/>
    <property type="project" value="TreeGrafter"/>
</dbReference>
<evidence type="ECO:0000256" key="2">
    <source>
        <dbReference type="ARBA" id="ARBA00007671"/>
    </source>
</evidence>
<keyword evidence="5 6" id="KW-0326">Glycosidase</keyword>
<dbReference type="InterPro" id="IPR012341">
    <property type="entry name" value="6hp_glycosidase-like_sf"/>
</dbReference>
<dbReference type="Gene3D" id="1.50.10.10">
    <property type="match status" value="1"/>
</dbReference>
<evidence type="ECO:0000256" key="5">
    <source>
        <dbReference type="ARBA" id="ARBA00023295"/>
    </source>
</evidence>
<dbReference type="SUPFAM" id="SSF48208">
    <property type="entry name" value="Six-hairpin glycosidases"/>
    <property type="match status" value="1"/>
</dbReference>
<dbReference type="InterPro" id="IPR008928">
    <property type="entry name" value="6-hairpin_glycosidase_sf"/>
</dbReference>
<dbReference type="GO" id="GO:0004575">
    <property type="term" value="F:sucrose alpha-glucosidase activity"/>
    <property type="evidence" value="ECO:0007669"/>
    <property type="project" value="TreeGrafter"/>
</dbReference>
<dbReference type="AlphaFoldDB" id="A0AAW2QDD9"/>
<keyword evidence="4 6" id="KW-0119">Carbohydrate metabolism</keyword>
<dbReference type="EC" id="3.2.1.26" evidence="6"/>
<organism evidence="7">
    <name type="scientific">Sesamum radiatum</name>
    <name type="common">Black benniseed</name>
    <dbReference type="NCBI Taxonomy" id="300843"/>
    <lineage>
        <taxon>Eukaryota</taxon>
        <taxon>Viridiplantae</taxon>
        <taxon>Streptophyta</taxon>
        <taxon>Embryophyta</taxon>
        <taxon>Tracheophyta</taxon>
        <taxon>Spermatophyta</taxon>
        <taxon>Magnoliopsida</taxon>
        <taxon>eudicotyledons</taxon>
        <taxon>Gunneridae</taxon>
        <taxon>Pentapetalae</taxon>
        <taxon>asterids</taxon>
        <taxon>lamiids</taxon>
        <taxon>Lamiales</taxon>
        <taxon>Pedaliaceae</taxon>
        <taxon>Sesamum</taxon>
    </lineage>
</organism>
<evidence type="ECO:0000256" key="1">
    <source>
        <dbReference type="ARBA" id="ARBA00000094"/>
    </source>
</evidence>
<evidence type="ECO:0000313" key="7">
    <source>
        <dbReference type="EMBL" id="KAL0365803.1"/>
    </source>
</evidence>
<accession>A0AAW2QDD9</accession>
<dbReference type="Pfam" id="PF12899">
    <property type="entry name" value="Glyco_hydro_100"/>
    <property type="match status" value="1"/>
</dbReference>